<feature type="compositionally biased region" description="Low complexity" evidence="1">
    <location>
        <begin position="353"/>
        <end position="384"/>
    </location>
</feature>
<protein>
    <recommendedName>
        <fullName evidence="2">SWI/SNF and RSC complexes subunit Ssr4 C-terminal domain-containing protein</fullName>
    </recommendedName>
</protein>
<feature type="region of interest" description="Disordered" evidence="1">
    <location>
        <begin position="206"/>
        <end position="241"/>
    </location>
</feature>
<feature type="compositionally biased region" description="Polar residues" evidence="1">
    <location>
        <begin position="36"/>
        <end position="52"/>
    </location>
</feature>
<feature type="compositionally biased region" description="Pro residues" evidence="1">
    <location>
        <begin position="1"/>
        <end position="12"/>
    </location>
</feature>
<feature type="compositionally biased region" description="Basic residues" evidence="1">
    <location>
        <begin position="53"/>
        <end position="72"/>
    </location>
</feature>
<name>A0A077R0T4_9BASI</name>
<feature type="region of interest" description="Disordered" evidence="1">
    <location>
        <begin position="353"/>
        <end position="430"/>
    </location>
</feature>
<evidence type="ECO:0000256" key="1">
    <source>
        <dbReference type="SAM" id="MobiDB-lite"/>
    </source>
</evidence>
<evidence type="ECO:0000259" key="2">
    <source>
        <dbReference type="Pfam" id="PF20497"/>
    </source>
</evidence>
<organism evidence="3">
    <name type="scientific">Melanopsichium pennsylvanicum 4</name>
    <dbReference type="NCBI Taxonomy" id="1398559"/>
    <lineage>
        <taxon>Eukaryota</taxon>
        <taxon>Fungi</taxon>
        <taxon>Dikarya</taxon>
        <taxon>Basidiomycota</taxon>
        <taxon>Ustilaginomycotina</taxon>
        <taxon>Ustilaginomycetes</taxon>
        <taxon>Ustilaginales</taxon>
        <taxon>Ustilaginaceae</taxon>
        <taxon>Melanopsichium</taxon>
    </lineage>
</organism>
<evidence type="ECO:0000313" key="3">
    <source>
        <dbReference type="EMBL" id="CDI56105.1"/>
    </source>
</evidence>
<feature type="compositionally biased region" description="Low complexity" evidence="1">
    <location>
        <begin position="484"/>
        <end position="505"/>
    </location>
</feature>
<dbReference type="Pfam" id="PF20497">
    <property type="entry name" value="SWI-SNF_Ssr4_C"/>
    <property type="match status" value="1"/>
</dbReference>
<dbReference type="EMBL" id="HG529676">
    <property type="protein sequence ID" value="CDI56105.1"/>
    <property type="molecule type" value="Genomic_DNA"/>
</dbReference>
<reference evidence="3" key="1">
    <citation type="journal article" date="2014" name="Genome Biol. Evol.">
        <title>Gene Loss Rather Than Gene Gain Is Associated with a Host Jump from Monocots to Dicots in the Smut Fungus Melanopsichium pennsylvanicum.</title>
        <authorList>
            <person name="Sharma R."/>
            <person name="Mishra B."/>
            <person name="Runge F."/>
            <person name="Thines M."/>
        </authorList>
    </citation>
    <scope>NUCLEOTIDE SEQUENCE</scope>
    <source>
        <strain evidence="3">4</strain>
    </source>
</reference>
<feature type="region of interest" description="Disordered" evidence="1">
    <location>
        <begin position="1"/>
        <end position="115"/>
    </location>
</feature>
<sequence>MNMPPPPGPPQGVHPNHPSMSPSQAMRPHPSHPQFMPSQQQYHMDTPTPSSTRGRKRKLTAQHPHSHTHPSTHTHPPPQQQPNRRPSMLGAPHPSHPGQQLPQPFPSHRQPGPAFLGLNLPPTIADELPESIFDDLDRLTPRDIAVARYARNHQLMSTIFDARRIDTLVPAPSPYSNIKPQDVEEKIAKIQQESERLEKQHHLRLQELRQSSSANKAASAKDKSGDGEDAVEGETVASWAQGPSRGRILGVGFVRADSPEEFKPKVVKTTPPVFTAAGVVESNSGADVGDEFKPCSEEPATEAAKEKEEQEAARREAERIAVEKVNIELGVTQPASEVSAPSVPAPVIAPAATAATTSTPSAPIAGEAGTAPANAAAASTSDAAGVTNVASATAEIPPPAADAEEAPAAPVLAPDEISATEGTHANPDATAIAVPTAPVAAAEKVNTEDAAPDAALAVAIEETAAPKEQAAVSVAESAGTFSPSVETSATTAQAAQQVESATAVAGAQEDGDVAMVERVEPIRLQDEQVVPTISDQLEVSANQDIKLDEMVQ</sequence>
<feature type="compositionally biased region" description="Basic and acidic residues" evidence="1">
    <location>
        <begin position="303"/>
        <end position="315"/>
    </location>
</feature>
<accession>A0A077R0T4</accession>
<feature type="region of interest" description="Disordered" evidence="1">
    <location>
        <begin position="281"/>
        <end position="315"/>
    </location>
</feature>
<feature type="compositionally biased region" description="Low complexity" evidence="1">
    <location>
        <begin position="406"/>
        <end position="416"/>
    </location>
</feature>
<dbReference type="AlphaFoldDB" id="A0A077R0T4"/>
<dbReference type="InterPro" id="IPR046464">
    <property type="entry name" value="SWI-SNF_Ssr4_C"/>
</dbReference>
<feature type="domain" description="SWI/SNF and RSC complexes subunit Ssr4 C-terminal" evidence="2">
    <location>
        <begin position="131"/>
        <end position="162"/>
    </location>
</feature>
<feature type="region of interest" description="Disordered" evidence="1">
    <location>
        <begin position="471"/>
        <end position="509"/>
    </location>
</feature>
<proteinExistence type="predicted"/>